<gene>
    <name evidence="2" type="ORF">EV191_106275</name>
</gene>
<feature type="compositionally biased region" description="Basic and acidic residues" evidence="1">
    <location>
        <begin position="23"/>
        <end position="43"/>
    </location>
</feature>
<organism evidence="2 3">
    <name type="scientific">Tamaricihabitans halophyticus</name>
    <dbReference type="NCBI Taxonomy" id="1262583"/>
    <lineage>
        <taxon>Bacteria</taxon>
        <taxon>Bacillati</taxon>
        <taxon>Actinomycetota</taxon>
        <taxon>Actinomycetes</taxon>
        <taxon>Pseudonocardiales</taxon>
        <taxon>Pseudonocardiaceae</taxon>
        <taxon>Tamaricihabitans</taxon>
    </lineage>
</organism>
<dbReference type="AlphaFoldDB" id="A0A4R2QT06"/>
<dbReference type="Proteomes" id="UP000294911">
    <property type="component" value="Unassembled WGS sequence"/>
</dbReference>
<protein>
    <submittedName>
        <fullName evidence="2">Uncharacterized protein</fullName>
    </submittedName>
</protein>
<name>A0A4R2QT06_9PSEU</name>
<keyword evidence="3" id="KW-1185">Reference proteome</keyword>
<reference evidence="2 3" key="1">
    <citation type="submission" date="2019-03" db="EMBL/GenBank/DDBJ databases">
        <title>Genomic Encyclopedia of Type Strains, Phase IV (KMG-IV): sequencing the most valuable type-strain genomes for metagenomic binning, comparative biology and taxonomic classification.</title>
        <authorList>
            <person name="Goeker M."/>
        </authorList>
    </citation>
    <scope>NUCLEOTIDE SEQUENCE [LARGE SCALE GENOMIC DNA]</scope>
    <source>
        <strain evidence="2 3">DSM 45765</strain>
    </source>
</reference>
<feature type="region of interest" description="Disordered" evidence="1">
    <location>
        <begin position="1"/>
        <end position="64"/>
    </location>
</feature>
<evidence type="ECO:0000256" key="1">
    <source>
        <dbReference type="SAM" id="MobiDB-lite"/>
    </source>
</evidence>
<proteinExistence type="predicted"/>
<dbReference type="EMBL" id="SLXQ01000006">
    <property type="protein sequence ID" value="TCP52109.1"/>
    <property type="molecule type" value="Genomic_DNA"/>
</dbReference>
<evidence type="ECO:0000313" key="3">
    <source>
        <dbReference type="Proteomes" id="UP000294911"/>
    </source>
</evidence>
<evidence type="ECO:0000313" key="2">
    <source>
        <dbReference type="EMBL" id="TCP52109.1"/>
    </source>
</evidence>
<dbReference type="OrthoDB" id="3699945at2"/>
<accession>A0A4R2QT06</accession>
<sequence length="64" mass="7009">MASLFGKLARLASSPQGRMLLRKAKDMANDPRKRQQAKDALDKVRKKYGNGGDTGQSNPPQPRG</sequence>
<comment type="caution">
    <text evidence="2">The sequence shown here is derived from an EMBL/GenBank/DDBJ whole genome shotgun (WGS) entry which is preliminary data.</text>
</comment>
<dbReference type="RefSeq" id="WP_132877939.1">
    <property type="nucleotide sequence ID" value="NZ_SLXQ01000006.1"/>
</dbReference>